<gene>
    <name evidence="1" type="ORF">C1638_006285</name>
</gene>
<accession>A0A316WZY0</accession>
<evidence type="ECO:0008006" key="3">
    <source>
        <dbReference type="Google" id="ProtNLM"/>
    </source>
</evidence>
<dbReference type="Gene3D" id="3.80.10.10">
    <property type="entry name" value="Ribonuclease Inhibitor"/>
    <property type="match status" value="1"/>
</dbReference>
<dbReference type="Proteomes" id="UP000236182">
    <property type="component" value="Unassembled WGS sequence"/>
</dbReference>
<dbReference type="EMBL" id="PPEI02000002">
    <property type="protein sequence ID" value="PWN65986.1"/>
    <property type="molecule type" value="Genomic_DNA"/>
</dbReference>
<proteinExistence type="predicted"/>
<dbReference type="SUPFAM" id="SSF52058">
    <property type="entry name" value="L domain-like"/>
    <property type="match status" value="1"/>
</dbReference>
<dbReference type="InterPro" id="IPR032675">
    <property type="entry name" value="LRR_dom_sf"/>
</dbReference>
<dbReference type="OrthoDB" id="1247155at2"/>
<organism evidence="1 2">
    <name type="scientific">Chryseobacterium oncorhynchi</name>
    <dbReference type="NCBI Taxonomy" id="741074"/>
    <lineage>
        <taxon>Bacteria</taxon>
        <taxon>Pseudomonadati</taxon>
        <taxon>Bacteroidota</taxon>
        <taxon>Flavobacteriia</taxon>
        <taxon>Flavobacteriales</taxon>
        <taxon>Weeksellaceae</taxon>
        <taxon>Chryseobacterium group</taxon>
        <taxon>Chryseobacterium</taxon>
    </lineage>
</organism>
<protein>
    <recommendedName>
        <fullName evidence="3">Leucine-rich repeat domain-containing protein</fullName>
    </recommendedName>
</protein>
<name>A0A316WZY0_9FLAO</name>
<keyword evidence="2" id="KW-1185">Reference proteome</keyword>
<dbReference type="AlphaFoldDB" id="A0A316WZY0"/>
<evidence type="ECO:0000313" key="2">
    <source>
        <dbReference type="Proteomes" id="UP000236182"/>
    </source>
</evidence>
<evidence type="ECO:0000313" key="1">
    <source>
        <dbReference type="EMBL" id="PWN65986.1"/>
    </source>
</evidence>
<comment type="caution">
    <text evidence="1">The sequence shown here is derived from an EMBL/GenBank/DDBJ whole genome shotgun (WGS) entry which is preliminary data.</text>
</comment>
<sequence length="294" mass="34261">MEQDVVGLLGKMDDYWEMISTHHTPSYSVNKETFDNKTVKVLTLSKHHQNWKLIFECPNLEEINLDQPSKEQVQAMDELTSLKRLIIKNFRTNNIEFVNTLVNVEEVALEYVSGFSDLSPLQNLLKLKSLHLENLRKVCSFDGLRRIKTLKYLHIDGTLDWKQPVENFSFLEELPELEILSLMNIVNKTPFPAFLSVLKLKNMLGIRIPMQMLDTAEYAFLDSAKPHVKKGFEDRTSWPLYINKDYVDQGYVSLLGKGEGRIKLNHPEASEKLKAYTEKYEKYKQKYLEIILSQ</sequence>
<reference evidence="1" key="1">
    <citation type="submission" date="2018-04" db="EMBL/GenBank/DDBJ databases">
        <title>Draft Genome Sequences of Chryseobacterium lactis NCTC11390T isolated from milk, Chryseobacterium oncorhynchi 701B-08T from rainbow trout, and Chryseobacterium viscerum 687B-08T from diseased fish.</title>
        <authorList>
            <person name="Jeong J.-J."/>
            <person name="Lee Y.J."/>
            <person name="Pathiraja D."/>
            <person name="Park B."/>
            <person name="Choi I.-G."/>
            <person name="Kim K.D."/>
        </authorList>
    </citation>
    <scope>NUCLEOTIDE SEQUENCE [LARGE SCALE GENOMIC DNA]</scope>
    <source>
        <strain evidence="1">701B-08</strain>
    </source>
</reference>
<dbReference type="RefSeq" id="WP_109619302.1">
    <property type="nucleotide sequence ID" value="NZ_PPEI02000002.1"/>
</dbReference>